<organism evidence="2">
    <name type="scientific">uncultured delta proteobacterium</name>
    <dbReference type="NCBI Taxonomy" id="34034"/>
    <lineage>
        <taxon>Bacteria</taxon>
        <taxon>Deltaproteobacteria</taxon>
        <taxon>environmental samples</taxon>
    </lineage>
</organism>
<dbReference type="CDD" id="cd13520">
    <property type="entry name" value="PBP2_TAXI_TRAP"/>
    <property type="match status" value="1"/>
</dbReference>
<reference evidence="2" key="1">
    <citation type="submission" date="2016-04" db="EMBL/GenBank/DDBJ databases">
        <authorList>
            <person name="Evans L.H."/>
            <person name="Alamgir A."/>
            <person name="Owens N."/>
            <person name="Weber N.D."/>
            <person name="Virtaneva K."/>
            <person name="Barbian K."/>
            <person name="Babar A."/>
            <person name="Rosenke K."/>
        </authorList>
    </citation>
    <scope>NUCLEOTIDE SEQUENCE</scope>
    <source>
        <strain evidence="2">86</strain>
    </source>
</reference>
<dbReference type="Gene3D" id="3.40.190.10">
    <property type="entry name" value="Periplasmic binding protein-like II"/>
    <property type="match status" value="2"/>
</dbReference>
<name>A0A212J2B6_9DELT</name>
<dbReference type="InterPro" id="IPR011852">
    <property type="entry name" value="TRAP_TAXI"/>
</dbReference>
<proteinExistence type="predicted"/>
<dbReference type="Pfam" id="PF16868">
    <property type="entry name" value="NMT1_3"/>
    <property type="match status" value="1"/>
</dbReference>
<feature type="chain" id="PRO_5013030165" evidence="1">
    <location>
        <begin position="23"/>
        <end position="317"/>
    </location>
</feature>
<protein>
    <submittedName>
        <fullName evidence="2">TRAP transporter solute receptor, TAXI family</fullName>
    </submittedName>
</protein>
<evidence type="ECO:0000313" key="2">
    <source>
        <dbReference type="EMBL" id="SBV93598.1"/>
    </source>
</evidence>
<dbReference type="PANTHER" id="PTHR42941:SF1">
    <property type="entry name" value="SLL1037 PROTEIN"/>
    <property type="match status" value="1"/>
</dbReference>
<evidence type="ECO:0000256" key="1">
    <source>
        <dbReference type="SAM" id="SignalP"/>
    </source>
</evidence>
<feature type="signal peptide" evidence="1">
    <location>
        <begin position="1"/>
        <end position="22"/>
    </location>
</feature>
<dbReference type="NCBIfam" id="TIGR02122">
    <property type="entry name" value="TRAP_TAXI"/>
    <property type="match status" value="1"/>
</dbReference>
<keyword evidence="2" id="KW-0675">Receptor</keyword>
<dbReference type="EMBL" id="FLUQ01000001">
    <property type="protein sequence ID" value="SBV93598.1"/>
    <property type="molecule type" value="Genomic_DNA"/>
</dbReference>
<keyword evidence="1" id="KW-0732">Signal</keyword>
<gene>
    <name evidence="2" type="ORF">KL86DPRO_10559</name>
</gene>
<dbReference type="SUPFAM" id="SSF53850">
    <property type="entry name" value="Periplasmic binding protein-like II"/>
    <property type="match status" value="1"/>
</dbReference>
<dbReference type="PANTHER" id="PTHR42941">
    <property type="entry name" value="SLL1037 PROTEIN"/>
    <property type="match status" value="1"/>
</dbReference>
<sequence>MRKIFITTVLMAAMLFAGSAFAAKTFIRISTSTVGGGFYLIGNTIAQLGQVKMADEMNFTAVTGGSIKNMMNLEKGECELGLTQSSTLALGIAGEAPFKAPLKKLRYVTSIYPMPAHILINKRSGIKSVADFKGKRIDYGSVGQGIETNVRELMSMYGLEDKDVKIERFGRSEFEEAFKTDRIEGTLWTTTTPNAQISDLIRSDVVGLLSMEKEKLDAMLKRYPHYIATTIPGGTYEGISTDTLTFGAVGSLLTHDGMPDEVIYKITKMLHENSDFLKERLGSYFAGFNLEFALSGMGETLLHPGAAKYYKEKGLIK</sequence>
<dbReference type="AlphaFoldDB" id="A0A212J2B6"/>
<accession>A0A212J2B6</accession>